<name>F4PIZ7_CACFS</name>
<dbReference type="OrthoDB" id="10250354at2759"/>
<dbReference type="Gene3D" id="1.10.287.110">
    <property type="entry name" value="DnaJ domain"/>
    <property type="match status" value="1"/>
</dbReference>
<evidence type="ECO:0000259" key="5">
    <source>
        <dbReference type="PROSITE" id="PS50076"/>
    </source>
</evidence>
<organism evidence="6 7">
    <name type="scientific">Cavenderia fasciculata</name>
    <name type="common">Slime mold</name>
    <name type="synonym">Dictyostelium fasciculatum</name>
    <dbReference type="NCBI Taxonomy" id="261658"/>
    <lineage>
        <taxon>Eukaryota</taxon>
        <taxon>Amoebozoa</taxon>
        <taxon>Evosea</taxon>
        <taxon>Eumycetozoa</taxon>
        <taxon>Dictyostelia</taxon>
        <taxon>Acytosteliales</taxon>
        <taxon>Cavenderiaceae</taxon>
        <taxon>Cavenderia</taxon>
    </lineage>
</organism>
<dbReference type="PANTHER" id="PTHR44360:SF1">
    <property type="entry name" value="DNAJ HOMOLOG SUBFAMILY B MEMBER 9"/>
    <property type="match status" value="1"/>
</dbReference>
<evidence type="ECO:0000256" key="4">
    <source>
        <dbReference type="ARBA" id="ARBA00023186"/>
    </source>
</evidence>
<dbReference type="Proteomes" id="UP000007797">
    <property type="component" value="Unassembled WGS sequence"/>
</dbReference>
<dbReference type="InterPro" id="IPR036869">
    <property type="entry name" value="J_dom_sf"/>
</dbReference>
<evidence type="ECO:0000256" key="1">
    <source>
        <dbReference type="ARBA" id="ARBA00004370"/>
    </source>
</evidence>
<dbReference type="GO" id="GO:0051087">
    <property type="term" value="F:protein-folding chaperone binding"/>
    <property type="evidence" value="ECO:0007669"/>
    <property type="project" value="TreeGrafter"/>
</dbReference>
<keyword evidence="3" id="KW-0472">Membrane</keyword>
<keyword evidence="7" id="KW-1185">Reference proteome</keyword>
<gene>
    <name evidence="6" type="ORF">DFA_06433</name>
</gene>
<dbReference type="Pfam" id="PF00226">
    <property type="entry name" value="DnaJ"/>
    <property type="match status" value="1"/>
</dbReference>
<dbReference type="STRING" id="1054147.F4PIZ7"/>
<keyword evidence="4" id="KW-0143">Chaperone</keyword>
<dbReference type="SUPFAM" id="SSF103506">
    <property type="entry name" value="Mitochondrial carrier"/>
    <property type="match status" value="1"/>
</dbReference>
<dbReference type="InterPro" id="IPR051948">
    <property type="entry name" value="Hsp70_co-chaperone_J-domain"/>
</dbReference>
<evidence type="ECO:0000313" key="7">
    <source>
        <dbReference type="Proteomes" id="UP000007797"/>
    </source>
</evidence>
<dbReference type="AlphaFoldDB" id="F4PIZ7"/>
<evidence type="ECO:0000256" key="2">
    <source>
        <dbReference type="ARBA" id="ARBA00022692"/>
    </source>
</evidence>
<dbReference type="PROSITE" id="PS50076">
    <property type="entry name" value="DNAJ_2"/>
    <property type="match status" value="1"/>
</dbReference>
<dbReference type="CDD" id="cd06257">
    <property type="entry name" value="DnaJ"/>
    <property type="match status" value="1"/>
</dbReference>
<dbReference type="SUPFAM" id="SSF46565">
    <property type="entry name" value="Chaperone J-domain"/>
    <property type="match status" value="1"/>
</dbReference>
<evidence type="ECO:0000256" key="3">
    <source>
        <dbReference type="ARBA" id="ARBA00023136"/>
    </source>
</evidence>
<dbReference type="GO" id="GO:0036503">
    <property type="term" value="P:ERAD pathway"/>
    <property type="evidence" value="ECO:0007669"/>
    <property type="project" value="TreeGrafter"/>
</dbReference>
<dbReference type="InterPro" id="IPR001623">
    <property type="entry name" value="DnaJ_domain"/>
</dbReference>
<dbReference type="SMART" id="SM00271">
    <property type="entry name" value="DnaJ"/>
    <property type="match status" value="1"/>
</dbReference>
<evidence type="ECO:0000313" key="6">
    <source>
        <dbReference type="EMBL" id="EGG24283.1"/>
    </source>
</evidence>
<protein>
    <recommendedName>
        <fullName evidence="5">J domain-containing protein</fullName>
    </recommendedName>
</protein>
<dbReference type="PANTHER" id="PTHR44360">
    <property type="entry name" value="DNAJ HOMOLOG SUBFAMILY B MEMBER 9"/>
    <property type="match status" value="1"/>
</dbReference>
<proteinExistence type="predicted"/>
<keyword evidence="2" id="KW-0812">Transmembrane</keyword>
<reference evidence="7" key="1">
    <citation type="journal article" date="2011" name="Genome Res.">
        <title>Phylogeny-wide analysis of social amoeba genomes highlights ancient origins for complex intercellular communication.</title>
        <authorList>
            <person name="Heidel A.J."/>
            <person name="Lawal H.M."/>
            <person name="Felder M."/>
            <person name="Schilde C."/>
            <person name="Helps N.R."/>
            <person name="Tunggal B."/>
            <person name="Rivero F."/>
            <person name="John U."/>
            <person name="Schleicher M."/>
            <person name="Eichinger L."/>
            <person name="Platzer M."/>
            <person name="Noegel A.A."/>
            <person name="Schaap P."/>
            <person name="Gloeckner G."/>
        </authorList>
    </citation>
    <scope>NUCLEOTIDE SEQUENCE [LARGE SCALE GENOMIC DNA]</scope>
    <source>
        <strain evidence="7">SH3</strain>
    </source>
</reference>
<dbReference type="KEGG" id="dfa:DFA_06433"/>
<comment type="subcellular location">
    <subcellularLocation>
        <location evidence="1">Membrane</location>
    </subcellularLocation>
</comment>
<dbReference type="GO" id="GO:0051787">
    <property type="term" value="F:misfolded protein binding"/>
    <property type="evidence" value="ECO:0007669"/>
    <property type="project" value="TreeGrafter"/>
</dbReference>
<dbReference type="EMBL" id="GL883007">
    <property type="protein sequence ID" value="EGG24283.1"/>
    <property type="molecule type" value="Genomic_DNA"/>
</dbReference>
<dbReference type="RefSeq" id="XP_004362134.1">
    <property type="nucleotide sequence ID" value="XM_004362077.1"/>
</dbReference>
<sequence length="268" mass="30626">MSTRPTQEEMKELMSAGDGLYEILGVTPSATKEEIKKQYRMLAKRYHPDKKPSAADQTKFVEINRANKILSDDRMRELYDTYSFDEGGTFHETDGEVREELLRVVELVVAMCSQLVSSPFKMVSVVCQSMTAGGHYRTGWRVASEARRTYGLRRGLFRGTLVGIASVFISDQLAGELQRRIHALVPPSVYKYAAFACQCVVEYPAEMCANIYMVDRHYKGFFDVARHVITRNGFTGLWRVVFWVRPSFHLSNIKGQTRRDKQNSKSKP</sequence>
<dbReference type="Gene3D" id="1.50.40.10">
    <property type="entry name" value="Mitochondrial carrier domain"/>
    <property type="match status" value="1"/>
</dbReference>
<dbReference type="InterPro" id="IPR023395">
    <property type="entry name" value="MCP_dom_sf"/>
</dbReference>
<dbReference type="PRINTS" id="PR00625">
    <property type="entry name" value="JDOMAIN"/>
</dbReference>
<accession>F4PIZ7</accession>
<dbReference type="GO" id="GO:0005783">
    <property type="term" value="C:endoplasmic reticulum"/>
    <property type="evidence" value="ECO:0007669"/>
    <property type="project" value="TreeGrafter"/>
</dbReference>
<dbReference type="GO" id="GO:0016020">
    <property type="term" value="C:membrane"/>
    <property type="evidence" value="ECO:0007669"/>
    <property type="project" value="UniProtKB-SubCell"/>
</dbReference>
<dbReference type="GeneID" id="14875901"/>
<feature type="domain" description="J" evidence="5">
    <location>
        <begin position="19"/>
        <end position="83"/>
    </location>
</feature>